<sequence length="289" mass="33341">MEQAKKEIFLDPLTDFGFKKIFGDSSHKALLVDLLNALIRPESLIVDIFFRNTEVLGALKTNRKAIFDICATDTQGSVFIIEIQRLKEKYFLDRSLFYASVLIREQEQKGDWNFSLVKTHTICFMDFCFDHNLPGQVVHEVKLVDVQSGVVFNDRLMFCYVELPKFNKTLAELVTRADQWLFLLKNLGQLTEVPTGFDNDPIFKLLFMIAEWGNLDDPEYRAYMIRKKEQWDLYAIKETAREDGMEEGREEGIKIALAKVARQMKLSEEPIDRIAAYTGLAAAEILGME</sequence>
<dbReference type="PANTHER" id="PTHR41317">
    <property type="entry name" value="PD-(D_E)XK NUCLEASE FAMILY TRANSPOSASE"/>
    <property type="match status" value="1"/>
</dbReference>
<gene>
    <name evidence="1" type="ORF">P0Y53_09160</name>
</gene>
<dbReference type="PANTHER" id="PTHR41317:SF1">
    <property type="entry name" value="PD-(D_E)XK NUCLEASE FAMILY TRANSPOSASE"/>
    <property type="match status" value="1"/>
</dbReference>
<name>A0AAJ6BHE6_9BACT</name>
<organism evidence="1 2">
    <name type="scientific">Candidatus Pseudobacter hemicellulosilyticus</name>
    <dbReference type="NCBI Taxonomy" id="3121375"/>
    <lineage>
        <taxon>Bacteria</taxon>
        <taxon>Pseudomonadati</taxon>
        <taxon>Bacteroidota</taxon>
        <taxon>Chitinophagia</taxon>
        <taxon>Chitinophagales</taxon>
        <taxon>Chitinophagaceae</taxon>
        <taxon>Pseudobacter</taxon>
    </lineage>
</organism>
<dbReference type="EMBL" id="CP119311">
    <property type="protein sequence ID" value="WEK37670.1"/>
    <property type="molecule type" value="Genomic_DNA"/>
</dbReference>
<evidence type="ECO:0000313" key="1">
    <source>
        <dbReference type="EMBL" id="WEK37670.1"/>
    </source>
</evidence>
<dbReference type="AlphaFoldDB" id="A0AAJ6BHE6"/>
<accession>A0AAJ6BHE6</accession>
<dbReference type="NCBIfam" id="TIGR01784">
    <property type="entry name" value="T_den_put_tspse"/>
    <property type="match status" value="1"/>
</dbReference>
<dbReference type="Proteomes" id="UP001220610">
    <property type="component" value="Chromosome"/>
</dbReference>
<evidence type="ECO:0000313" key="2">
    <source>
        <dbReference type="Proteomes" id="UP001220610"/>
    </source>
</evidence>
<reference evidence="1" key="1">
    <citation type="submission" date="2023-03" db="EMBL/GenBank/DDBJ databases">
        <title>Andean soil-derived lignocellulolytic bacterial consortium as a source of novel taxa and putative plastic-active enzymes.</title>
        <authorList>
            <person name="Diaz-Garcia L."/>
            <person name="Chuvochina M."/>
            <person name="Feuerriegel G."/>
            <person name="Bunk B."/>
            <person name="Sproer C."/>
            <person name="Streit W.R."/>
            <person name="Rodriguez L.M."/>
            <person name="Overmann J."/>
            <person name="Jimenez D.J."/>
        </authorList>
    </citation>
    <scope>NUCLEOTIDE SEQUENCE</scope>
    <source>
        <strain evidence="1">MAG 7</strain>
    </source>
</reference>
<protein>
    <submittedName>
        <fullName evidence="1">Rpn family recombination-promoting nuclease/putative transposase</fullName>
    </submittedName>
</protein>
<proteinExistence type="predicted"/>
<dbReference type="Pfam" id="PF12784">
    <property type="entry name" value="PDDEXK_2"/>
    <property type="match status" value="1"/>
</dbReference>
<dbReference type="InterPro" id="IPR010106">
    <property type="entry name" value="RpnA"/>
</dbReference>